<proteinExistence type="evidence at transcript level"/>
<dbReference type="AlphaFoldDB" id="V5HD03"/>
<name>V5HD03_IXORI</name>
<keyword evidence="3" id="KW-0732">Signal</keyword>
<accession>V5HD03</accession>
<organism evidence="4">
    <name type="scientific">Ixodes ricinus</name>
    <name type="common">Common tick</name>
    <name type="synonym">Acarus ricinus</name>
    <dbReference type="NCBI Taxonomy" id="34613"/>
    <lineage>
        <taxon>Eukaryota</taxon>
        <taxon>Metazoa</taxon>
        <taxon>Ecdysozoa</taxon>
        <taxon>Arthropoda</taxon>
        <taxon>Chelicerata</taxon>
        <taxon>Arachnida</taxon>
        <taxon>Acari</taxon>
        <taxon>Parasitiformes</taxon>
        <taxon>Ixodida</taxon>
        <taxon>Ixodoidea</taxon>
        <taxon>Ixodidae</taxon>
        <taxon>Ixodinae</taxon>
        <taxon>Ixodes</taxon>
    </lineage>
</organism>
<feature type="chain" id="PRO_5004734967" evidence="3">
    <location>
        <begin position="33"/>
        <end position="542"/>
    </location>
</feature>
<feature type="region of interest" description="Disordered" evidence="1">
    <location>
        <begin position="449"/>
        <end position="542"/>
    </location>
</feature>
<keyword evidence="2" id="KW-1133">Transmembrane helix</keyword>
<evidence type="ECO:0000313" key="4">
    <source>
        <dbReference type="EMBL" id="JAB71198.1"/>
    </source>
</evidence>
<feature type="signal peptide" evidence="3">
    <location>
        <begin position="1"/>
        <end position="32"/>
    </location>
</feature>
<feature type="compositionally biased region" description="Basic and acidic residues" evidence="1">
    <location>
        <begin position="505"/>
        <end position="516"/>
    </location>
</feature>
<evidence type="ECO:0000256" key="2">
    <source>
        <dbReference type="SAM" id="Phobius"/>
    </source>
</evidence>
<protein>
    <submittedName>
        <fullName evidence="4">Putative secreted protein</fullName>
    </submittedName>
</protein>
<dbReference type="EMBL" id="GANP01013270">
    <property type="protein sequence ID" value="JAB71198.1"/>
    <property type="molecule type" value="mRNA"/>
</dbReference>
<feature type="compositionally biased region" description="Basic and acidic residues" evidence="1">
    <location>
        <begin position="525"/>
        <end position="542"/>
    </location>
</feature>
<feature type="compositionally biased region" description="Polar residues" evidence="1">
    <location>
        <begin position="493"/>
        <end position="502"/>
    </location>
</feature>
<evidence type="ECO:0000256" key="3">
    <source>
        <dbReference type="SAM" id="SignalP"/>
    </source>
</evidence>
<sequence length="542" mass="60782">MFRFCRVARFTWTTWSTAATFLLLFSTGDIAGQELCDISQECNSSMSSGVLTSPSRPVSEPSSHCVTARPDQSVQFELRPDAVTLSANDTLVVRVGDRTMREFSSEEAVQRLEVLSGDPGERLCLEYTGSDPESFFHVPFRKIARKTIRVQDPKQDIQQDYEPNTLVTWLFENTANNSRLHLVVRGARLEALQGEFLIIGSGDSSQLLKSSRAAVLTRSVDPGTQLRFQVNGPDAYVILFMGDRLGKEDPAATGNKSLYLEWSRTDIAGEEKEPRPLNNMSEKSKSVWKEAVLLCVDVHSTADSIWKATKAAIQETFADAANDYVKHLPNIPDQKIEPHQVRLPDVSVVQGNNSWSFRVRVLVSVADSEDPERALLNNQDLRAIYGTITNGLGHVRLNSSAAHSFWLTDQCKEAGDSVWWYLFAALSLAVAVALFLLIWRWRSLHYTQGPRSASKMCGKNKASSTSLPMPDTFHTNPAYEPSDDESPRFHNLDQLNEESQSRVLVEPRRQGEREAENMLNNGESSSRRTQQERLDSRDLQPL</sequence>
<feature type="transmembrane region" description="Helical" evidence="2">
    <location>
        <begin position="418"/>
        <end position="439"/>
    </location>
</feature>
<evidence type="ECO:0000256" key="1">
    <source>
        <dbReference type="SAM" id="MobiDB-lite"/>
    </source>
</evidence>
<keyword evidence="2" id="KW-0472">Membrane</keyword>
<reference evidence="4" key="1">
    <citation type="journal article" date="2015" name="Sci. Rep.">
        <title>Tissue- and time-dependent transcription in Ixodes ricinus salivary glands and midguts when blood feeding on the vertebrate host.</title>
        <authorList>
            <person name="Kotsyfakis M."/>
            <person name="Schwarz A."/>
            <person name="Erhart J."/>
            <person name="Ribeiro J.M."/>
        </authorList>
    </citation>
    <scope>NUCLEOTIDE SEQUENCE</scope>
    <source>
        <tissue evidence="4">Salivary gland and midgut</tissue>
    </source>
</reference>
<keyword evidence="2" id="KW-0812">Transmembrane</keyword>